<keyword evidence="2" id="KW-1185">Reference proteome</keyword>
<sequence>MRFYLLTSLCCISAVIAQSSVVEKYIATQGPIAKAGLLANIGPDGSKSSGAKAHPYFLPILKALQQVTNPSGTVSTGGLGEPKFNIDGSAFTGSWGRPQRDGPALRATALTTYAEWLIKTSNSSFVKSKIWPVLKLDLDYTATFWNASAFDLWEEVSSSSYFTSAAQHRALREGAELAAKIGQKSVVAEYRKQADNILCFLQTYWNPVSGYVTANTRGGRSGIDANTILASIHNFDPEAGCDANTLQPCSDKALSNLKVYVDAFRTEYAINKGIPATSAVATGRYTEDVYYDGNPWYLTTAAVAEQLYDALIVWKKQSSLTVTPTSLAFFRQFSPSVKQGTYRSSSSTYTTLVKAVKDFADGFIAVNAKYTPSNGALAEQFDRNTGVPASAADLTWSYAATLTAFAARRGAIPASWGAKGLKVPTVCKPNPGPTVQVTFNVIATTVDGENIFITGSIDALEGWSPDTALPLSPANYPTWSITLTLPANTNFEYKYIRKINGAVTWQSDPNNIQSTPANGTLVTHDSWR</sequence>
<reference evidence="1" key="1">
    <citation type="submission" date="2021-10" db="EMBL/GenBank/DDBJ databases">
        <title>Psilocybe cubensis genome.</title>
        <authorList>
            <person name="Mckernan K.J."/>
            <person name="Crawford S."/>
            <person name="Trippe A."/>
            <person name="Kane L.T."/>
            <person name="Mclaughlin S."/>
        </authorList>
    </citation>
    <scope>NUCLEOTIDE SEQUENCE</scope>
    <source>
        <strain evidence="1">MGC-MH-2018</strain>
    </source>
</reference>
<protein>
    <submittedName>
        <fullName evidence="1">Glucoamylase</fullName>
    </submittedName>
</protein>
<organism evidence="1 2">
    <name type="scientific">Psilocybe cubensis</name>
    <name type="common">Psychedelic mushroom</name>
    <name type="synonym">Stropharia cubensis</name>
    <dbReference type="NCBI Taxonomy" id="181762"/>
    <lineage>
        <taxon>Eukaryota</taxon>
        <taxon>Fungi</taxon>
        <taxon>Dikarya</taxon>
        <taxon>Basidiomycota</taxon>
        <taxon>Agaricomycotina</taxon>
        <taxon>Agaricomycetes</taxon>
        <taxon>Agaricomycetidae</taxon>
        <taxon>Agaricales</taxon>
        <taxon>Agaricineae</taxon>
        <taxon>Strophariaceae</taxon>
        <taxon>Psilocybe</taxon>
    </lineage>
</organism>
<accession>A0ACB8GZE3</accession>
<evidence type="ECO:0000313" key="2">
    <source>
        <dbReference type="Proteomes" id="UP000664032"/>
    </source>
</evidence>
<gene>
    <name evidence="1" type="ORF">JR316_0007196</name>
</gene>
<dbReference type="Proteomes" id="UP000664032">
    <property type="component" value="Unassembled WGS sequence"/>
</dbReference>
<dbReference type="EMBL" id="JAFIQS020000006">
    <property type="protein sequence ID" value="KAH9480596.1"/>
    <property type="molecule type" value="Genomic_DNA"/>
</dbReference>
<proteinExistence type="predicted"/>
<name>A0ACB8GZE3_PSICU</name>
<comment type="caution">
    <text evidence="1">The sequence shown here is derived from an EMBL/GenBank/DDBJ whole genome shotgun (WGS) entry which is preliminary data.</text>
</comment>
<evidence type="ECO:0000313" key="1">
    <source>
        <dbReference type="EMBL" id="KAH9480596.1"/>
    </source>
</evidence>